<reference evidence="5 6" key="1">
    <citation type="journal article" date="2007" name="Proc. Natl. Acad. Sci. U.S.A.">
        <title>Genome sequencing and comparative analysis of Saccharomyces cerevisiae strain YJM789.</title>
        <authorList>
            <person name="Wei W."/>
            <person name="McCusker J.H."/>
            <person name="Hyman R.W."/>
            <person name="Jones T."/>
            <person name="Ning Y."/>
            <person name="Cao Z."/>
            <person name="Gu Z."/>
            <person name="Bruno D."/>
            <person name="Miranda M."/>
            <person name="Nguyen M."/>
            <person name="Wilhelmy J."/>
            <person name="Komp C."/>
            <person name="Tamse R."/>
            <person name="Wang X."/>
            <person name="Jia P."/>
            <person name="Luedi P."/>
            <person name="Oefner P.J."/>
            <person name="David L."/>
            <person name="Dietrich F.S."/>
            <person name="Li Y."/>
            <person name="Davis R.W."/>
            <person name="Steinmetz L.M."/>
        </authorList>
    </citation>
    <scope>NUCLEOTIDE SEQUENCE [LARGE SCALE GENOMIC DNA]</scope>
    <source>
        <strain evidence="5 6">YJM789</strain>
    </source>
</reference>
<dbReference type="SMR" id="A6ZTM0"/>
<dbReference type="PANTHER" id="PTHR23113">
    <property type="entry name" value="GUANINE NUCLEOTIDE EXCHANGE FACTOR"/>
    <property type="match status" value="1"/>
</dbReference>
<feature type="domain" description="Ras-GEF" evidence="3">
    <location>
        <begin position="412"/>
        <end position="640"/>
    </location>
</feature>
<dbReference type="OrthoDB" id="546434at2759"/>
<dbReference type="Gene3D" id="1.10.840.10">
    <property type="entry name" value="Ras guanine-nucleotide exchange factors catalytic domain"/>
    <property type="match status" value="1"/>
</dbReference>
<dbReference type="CDD" id="cd00155">
    <property type="entry name" value="RasGEF"/>
    <property type="match status" value="1"/>
</dbReference>
<dbReference type="InterPro" id="IPR000651">
    <property type="entry name" value="Ras-like_Gua-exchang_fac_N"/>
</dbReference>
<dbReference type="EMBL" id="AAFW02000089">
    <property type="protein sequence ID" value="EDN62159.1"/>
    <property type="molecule type" value="Genomic_DNA"/>
</dbReference>
<evidence type="ECO:0000259" key="4">
    <source>
        <dbReference type="PROSITE" id="PS50212"/>
    </source>
</evidence>
<dbReference type="PROSITE" id="PS50212">
    <property type="entry name" value="RASGEF_NTER"/>
    <property type="match status" value="1"/>
</dbReference>
<evidence type="ECO:0000313" key="5">
    <source>
        <dbReference type="EMBL" id="EDN62159.1"/>
    </source>
</evidence>
<feature type="domain" description="N-terminal Ras-GEF" evidence="4">
    <location>
        <begin position="224"/>
        <end position="339"/>
    </location>
</feature>
<dbReference type="InterPro" id="IPR036964">
    <property type="entry name" value="RASGEF_cat_dom_sf"/>
</dbReference>
<dbReference type="PROSITE" id="PS00720">
    <property type="entry name" value="RASGEF"/>
    <property type="match status" value="1"/>
</dbReference>
<dbReference type="SMART" id="SM00147">
    <property type="entry name" value="RasGEF"/>
    <property type="match status" value="1"/>
</dbReference>
<evidence type="ECO:0000313" key="6">
    <source>
        <dbReference type="Proteomes" id="UP000007060"/>
    </source>
</evidence>
<sequence length="642" mass="75046">MSPKNKYVYICVEYIYIYFAKIHKQSTLSSDTTKMFVLIDNVLAYLLEQDDLFVTARFAIQGQIVSRRVNKIHISNITDVLLQQFISHTLPYNDNIVPKKILDSMRTAVRQLLEATACVSRECPLVKRSQDIKRARKRLLSDWYRLGADANMDAVLLVVNSAWRFLAVWRPFVNSIQHATQELYQNIAHYLLHGNVNIQRVTALIQLVMGQDDLLFSMDDVLQEVFRIQLYLNKMLPHNSHKWQKPSPFDSANLLLNFRDWTTDNALLQELLLSYPTINKNKHKNHSVPRLIQIWVESYWQDSETTLKDILNFWYSHLAEYYEYQELFADIVQLFINKKRTRQLKIHYIGLTDKEIEENKPPLDYENLFLQYEIDKTNANDELCGATDLSDLLFQWKQGELLEVEAFALNVSPWSLAKTLTLLESSLYLDIETIEFTRHFKHNDTTIDSVFTLSNQLSSYVLETTLQQTHTISYWLQVALSCLYLRNLNSLASIITSLQNHSIERLSLPIDVKSDHLFQRLKVVVHPNNNYNVYRRTIKHIFHSQLPCVPFTSLLIRDITFIRDGNDTFTKDGNNVNMQKFNQITKIVAFAQYLQQKQYEDIHCSNTTARSLLGAMIKVHTLYNDNKDRAYQVSIAKVPRLT</sequence>
<dbReference type="InterPro" id="IPR001895">
    <property type="entry name" value="RASGEF_cat_dom"/>
</dbReference>
<evidence type="ECO:0000256" key="2">
    <source>
        <dbReference type="PROSITE-ProRule" id="PRU00168"/>
    </source>
</evidence>
<evidence type="ECO:0000259" key="3">
    <source>
        <dbReference type="PROSITE" id="PS50009"/>
    </source>
</evidence>
<dbReference type="HOGENOM" id="CLU_448459_0_0_1"/>
<dbReference type="AlphaFoldDB" id="A6ZTM0"/>
<dbReference type="Pfam" id="PF00617">
    <property type="entry name" value="RasGEF"/>
    <property type="match status" value="1"/>
</dbReference>
<dbReference type="GO" id="GO:0005085">
    <property type="term" value="F:guanyl-nucleotide exchange factor activity"/>
    <property type="evidence" value="ECO:0007669"/>
    <property type="project" value="UniProtKB-KW"/>
</dbReference>
<dbReference type="PANTHER" id="PTHR23113:SF354">
    <property type="entry name" value="BUD SITE SELECTION PROTEIN 5"/>
    <property type="match status" value="1"/>
</dbReference>
<proteinExistence type="predicted"/>
<dbReference type="InterPro" id="IPR023578">
    <property type="entry name" value="Ras_GEF_dom_sf"/>
</dbReference>
<protein>
    <submittedName>
        <fullName evidence="5">GTP/GDP exchange factor for Rsr1 protein</fullName>
    </submittedName>
</protein>
<comment type="caution">
    <text evidence="5">The sequence shown here is derived from an EMBL/GenBank/DDBJ whole genome shotgun (WGS) entry which is preliminary data.</text>
</comment>
<accession>A6ZTM0</accession>
<dbReference type="Proteomes" id="UP000007060">
    <property type="component" value="Unassembled WGS sequence"/>
</dbReference>
<dbReference type="GO" id="GO:0007265">
    <property type="term" value="P:Ras protein signal transduction"/>
    <property type="evidence" value="ECO:0007669"/>
    <property type="project" value="TreeGrafter"/>
</dbReference>
<dbReference type="InterPro" id="IPR008937">
    <property type="entry name" value="Ras-like_GEF"/>
</dbReference>
<dbReference type="InterPro" id="IPR019804">
    <property type="entry name" value="Ras_G-nucl-exch_fac_CS"/>
</dbReference>
<keyword evidence="1 2" id="KW-0344">Guanine-nucleotide releasing factor</keyword>
<organism evidence="5 6">
    <name type="scientific">Saccharomyces cerevisiae (strain YJM789)</name>
    <name type="common">Baker's yeast</name>
    <dbReference type="NCBI Taxonomy" id="307796"/>
    <lineage>
        <taxon>Eukaryota</taxon>
        <taxon>Fungi</taxon>
        <taxon>Dikarya</taxon>
        <taxon>Ascomycota</taxon>
        <taxon>Saccharomycotina</taxon>
        <taxon>Saccharomycetes</taxon>
        <taxon>Saccharomycetales</taxon>
        <taxon>Saccharomycetaceae</taxon>
        <taxon>Saccharomyces</taxon>
    </lineage>
</organism>
<gene>
    <name evidence="5" type="primary">BUD5</name>
    <name evidence="5" type="ORF">SCY_0613</name>
</gene>
<dbReference type="SUPFAM" id="SSF48366">
    <property type="entry name" value="Ras GEF"/>
    <property type="match status" value="1"/>
</dbReference>
<dbReference type="PROSITE" id="PS50009">
    <property type="entry name" value="RASGEF_CAT"/>
    <property type="match status" value="1"/>
</dbReference>
<dbReference type="GO" id="GO:0005886">
    <property type="term" value="C:plasma membrane"/>
    <property type="evidence" value="ECO:0007669"/>
    <property type="project" value="TreeGrafter"/>
</dbReference>
<evidence type="ECO:0000256" key="1">
    <source>
        <dbReference type="ARBA" id="ARBA00022658"/>
    </source>
</evidence>
<name>A6ZTM0_YEAS7</name>
<dbReference type="SMART" id="SM00229">
    <property type="entry name" value="RasGEFN"/>
    <property type="match status" value="1"/>
</dbReference>